<dbReference type="InterPro" id="IPR016024">
    <property type="entry name" value="ARM-type_fold"/>
</dbReference>
<dbReference type="Pfam" id="PF11698">
    <property type="entry name" value="V-ATPase_H_C"/>
    <property type="match status" value="1"/>
</dbReference>
<dbReference type="PANTHER" id="PTHR10698">
    <property type="entry name" value="V-TYPE PROTON ATPASE SUBUNIT H"/>
    <property type="match status" value="1"/>
</dbReference>
<dbReference type="EMBL" id="MPUH01000190">
    <property type="protein sequence ID" value="OMJ86940.1"/>
    <property type="molecule type" value="Genomic_DNA"/>
</dbReference>
<keyword evidence="2 5" id="KW-0813">Transport</keyword>
<keyword evidence="8" id="KW-1185">Reference proteome</keyword>
<evidence type="ECO:0000256" key="1">
    <source>
        <dbReference type="ARBA" id="ARBA00008613"/>
    </source>
</evidence>
<feature type="domain" description="ATPase V1 complex subunit H C-terminal" evidence="6">
    <location>
        <begin position="335"/>
        <end position="448"/>
    </location>
</feature>
<evidence type="ECO:0000256" key="4">
    <source>
        <dbReference type="ARBA" id="ARBA00023065"/>
    </source>
</evidence>
<dbReference type="GO" id="GO:0000221">
    <property type="term" value="C:vacuolar proton-transporting V-type ATPase, V1 domain"/>
    <property type="evidence" value="ECO:0007669"/>
    <property type="project" value="UniProtKB-UniRule"/>
</dbReference>
<dbReference type="GO" id="GO:0046961">
    <property type="term" value="F:proton-transporting ATPase activity, rotational mechanism"/>
    <property type="evidence" value="ECO:0007669"/>
    <property type="project" value="UniProtKB-UniRule"/>
</dbReference>
<dbReference type="Gene3D" id="1.25.40.150">
    <property type="entry name" value="V-type ATPase, subunit H, C-terminal domain"/>
    <property type="match status" value="1"/>
</dbReference>
<dbReference type="SUPFAM" id="SSF48371">
    <property type="entry name" value="ARM repeat"/>
    <property type="match status" value="1"/>
</dbReference>
<keyword evidence="3 5" id="KW-0375">Hydrogen ion transport</keyword>
<keyword evidence="4 5" id="KW-0406">Ion transport</keyword>
<evidence type="ECO:0000259" key="6">
    <source>
        <dbReference type="Pfam" id="PF11698"/>
    </source>
</evidence>
<dbReference type="InterPro" id="IPR004908">
    <property type="entry name" value="ATPase_V1-cplx_hsu"/>
</dbReference>
<name>A0A1R2CD94_9CILI</name>
<evidence type="ECO:0000256" key="3">
    <source>
        <dbReference type="ARBA" id="ARBA00022781"/>
    </source>
</evidence>
<reference evidence="7 8" key="1">
    <citation type="submission" date="2016-11" db="EMBL/GenBank/DDBJ databases">
        <title>The macronuclear genome of Stentor coeruleus: a giant cell with tiny introns.</title>
        <authorList>
            <person name="Slabodnick M."/>
            <person name="Ruby J.G."/>
            <person name="Reiff S.B."/>
            <person name="Swart E.C."/>
            <person name="Gosai S."/>
            <person name="Prabakaran S."/>
            <person name="Witkowska E."/>
            <person name="Larue G.E."/>
            <person name="Fisher S."/>
            <person name="Freeman R.M."/>
            <person name="Gunawardena J."/>
            <person name="Chu W."/>
            <person name="Stover N.A."/>
            <person name="Gregory B.D."/>
            <person name="Nowacki M."/>
            <person name="Derisi J."/>
            <person name="Roy S.W."/>
            <person name="Marshall W.F."/>
            <person name="Sood P."/>
        </authorList>
    </citation>
    <scope>NUCLEOTIDE SEQUENCE [LARGE SCALE GENOMIC DNA]</scope>
    <source>
        <strain evidence="7">WM001</strain>
    </source>
</reference>
<dbReference type="InterPro" id="IPR038497">
    <property type="entry name" value="ATPase_V1-cplx_hsu_C_sf"/>
</dbReference>
<accession>A0A1R2CD94</accession>
<comment type="subunit">
    <text evidence="5">V-ATPase is a heteromultimeric enzyme made up of two complexes: the ATP-hydrolytic V1 complex and the proton translocation V0 complex.</text>
</comment>
<evidence type="ECO:0000313" key="7">
    <source>
        <dbReference type="EMBL" id="OMJ86940.1"/>
    </source>
</evidence>
<proteinExistence type="inferred from homology"/>
<dbReference type="OrthoDB" id="10263554at2759"/>
<dbReference type="Gene3D" id="1.25.10.10">
    <property type="entry name" value="Leucine-rich Repeat Variant"/>
    <property type="match status" value="1"/>
</dbReference>
<evidence type="ECO:0000256" key="2">
    <source>
        <dbReference type="ARBA" id="ARBA00022448"/>
    </source>
</evidence>
<dbReference type="Pfam" id="PF03224">
    <property type="entry name" value="V-ATPase_H_N"/>
    <property type="match status" value="1"/>
</dbReference>
<dbReference type="Proteomes" id="UP000187209">
    <property type="component" value="Unassembled WGS sequence"/>
</dbReference>
<dbReference type="PIRSF" id="PIRSF032184">
    <property type="entry name" value="ATPase_V1_H"/>
    <property type="match status" value="1"/>
</dbReference>
<evidence type="ECO:0000313" key="8">
    <source>
        <dbReference type="Proteomes" id="UP000187209"/>
    </source>
</evidence>
<comment type="similarity">
    <text evidence="1 5">Belongs to the V-ATPase H subunit family.</text>
</comment>
<dbReference type="AlphaFoldDB" id="A0A1R2CD94"/>
<comment type="function">
    <text evidence="5">Subunit of the V1 complex of vacuolar(H+)-ATPase (V-ATPase), a multisubunit enzyme composed of a peripheral complex (V1) that hydrolyzes ATP and a membrane integral complex (V0) that translocates protons. V-ATPase is responsible for acidifying and maintaining the pH of intracellular compartments.</text>
</comment>
<protein>
    <recommendedName>
        <fullName evidence="5">V-type proton ATPase subunit H</fullName>
    </recommendedName>
</protein>
<gene>
    <name evidence="7" type="ORF">SteCoe_11408</name>
</gene>
<comment type="caution">
    <text evidence="7">The sequence shown here is derived from an EMBL/GenBank/DDBJ whole genome shotgun (WGS) entry which is preliminary data.</text>
</comment>
<dbReference type="InterPro" id="IPR011989">
    <property type="entry name" value="ARM-like"/>
</dbReference>
<dbReference type="PANTHER" id="PTHR10698:SF0">
    <property type="entry name" value="V-TYPE PROTON ATPASE SUBUNIT H"/>
    <property type="match status" value="1"/>
</dbReference>
<sequence length="452" mass="50749">MSLVRDKIMGCSPVFYAHPEVYSEISSYVSPKAHEYEQANIIPLGSADTYSNFIKMSLENQRKFLIEGSDTVIRTLFSVVESSSDDLLSKRSILCTLDGIAYDTSPEPFISIMTSRLPVNILQILTRYAKVKQEDSIVMEAAGHLLSLLLSELIIKPSAQIQDAQAQALSLIDFLLNQTVDVKSSADSMLYCMIPLFKVDQIRSFFLTTGGLRLVIIPILASKSGIVQSVYIALFALWQITFNEESVEYFLRKDYELISLIVKEIKKTEKEKVLRVGLGALKNLCEMSQGAIEIMIEEKLLDAIDTLSRKVLKDEDVVQLIKDLGDVLQKNIKILSTYEKWLLEVNRGELVSGVTHTENFWKENAKKLEENNYDGLKKLVMLLQSASTPTVVLALFDLGEFARSHPFGKNVAARIGAKTRAMELMQSDKPEIALAALYCVQKLIIQNWQSLS</sequence>
<dbReference type="InterPro" id="IPR011987">
    <property type="entry name" value="ATPase_V1-cplx_hsu_C"/>
</dbReference>
<evidence type="ECO:0000256" key="5">
    <source>
        <dbReference type="PIRNR" id="PIRNR032184"/>
    </source>
</evidence>
<organism evidence="7 8">
    <name type="scientific">Stentor coeruleus</name>
    <dbReference type="NCBI Taxonomy" id="5963"/>
    <lineage>
        <taxon>Eukaryota</taxon>
        <taxon>Sar</taxon>
        <taxon>Alveolata</taxon>
        <taxon>Ciliophora</taxon>
        <taxon>Postciliodesmatophora</taxon>
        <taxon>Heterotrichea</taxon>
        <taxon>Heterotrichida</taxon>
        <taxon>Stentoridae</taxon>
        <taxon>Stentor</taxon>
    </lineage>
</organism>